<evidence type="ECO:0000256" key="1">
    <source>
        <dbReference type="ARBA" id="ARBA00022500"/>
    </source>
</evidence>
<dbReference type="Pfam" id="PF03975">
    <property type="entry name" value="CheD"/>
    <property type="match status" value="1"/>
</dbReference>
<comment type="similarity">
    <text evidence="3">Belongs to the CheD family.</text>
</comment>
<dbReference type="Proteomes" id="UP000575068">
    <property type="component" value="Unassembled WGS sequence"/>
</dbReference>
<accession>A0A840HX91</accession>
<keyword evidence="2 3" id="KW-0378">Hydrolase</keyword>
<dbReference type="Gene3D" id="3.30.1330.200">
    <property type="match status" value="1"/>
</dbReference>
<dbReference type="PANTHER" id="PTHR35147">
    <property type="entry name" value="CHEMORECEPTOR GLUTAMINE DEAMIDASE CHED-RELATED"/>
    <property type="match status" value="1"/>
</dbReference>
<comment type="caution">
    <text evidence="4">The sequence shown here is derived from an EMBL/GenBank/DDBJ whole genome shotgun (WGS) entry which is preliminary data.</text>
</comment>
<dbReference type="PANTHER" id="PTHR35147:SF3">
    <property type="entry name" value="CHEMORECEPTOR GLUTAMINE DEAMIDASE CHED 1-RELATED"/>
    <property type="match status" value="1"/>
</dbReference>
<dbReference type="HAMAP" id="MF_01440">
    <property type="entry name" value="CheD"/>
    <property type="match status" value="1"/>
</dbReference>
<dbReference type="EMBL" id="JACHOV010000009">
    <property type="protein sequence ID" value="MBB4642138.1"/>
    <property type="molecule type" value="Genomic_DNA"/>
</dbReference>
<name>A0A840HX91_9SPHN</name>
<dbReference type="EC" id="3.5.1.44" evidence="3"/>
<keyword evidence="5" id="KW-1185">Reference proteome</keyword>
<comment type="catalytic activity">
    <reaction evidence="3">
        <text>L-glutaminyl-[protein] + H2O = L-glutamyl-[protein] + NH4(+)</text>
        <dbReference type="Rhea" id="RHEA:16441"/>
        <dbReference type="Rhea" id="RHEA-COMP:10207"/>
        <dbReference type="Rhea" id="RHEA-COMP:10208"/>
        <dbReference type="ChEBI" id="CHEBI:15377"/>
        <dbReference type="ChEBI" id="CHEBI:28938"/>
        <dbReference type="ChEBI" id="CHEBI:29973"/>
        <dbReference type="ChEBI" id="CHEBI:30011"/>
        <dbReference type="EC" id="3.5.1.44"/>
    </reaction>
</comment>
<dbReference type="InterPro" id="IPR011324">
    <property type="entry name" value="Cytotoxic_necrot_fac-like_cat"/>
</dbReference>
<dbReference type="AlphaFoldDB" id="A0A840HX91"/>
<proteinExistence type="inferred from homology"/>
<gene>
    <name evidence="3" type="primary">cheD</name>
    <name evidence="4" type="ORF">HNQ99_002460</name>
</gene>
<dbReference type="SUPFAM" id="SSF64438">
    <property type="entry name" value="CNF1/YfiH-like putative cysteine hydrolases"/>
    <property type="match status" value="1"/>
</dbReference>
<evidence type="ECO:0000256" key="3">
    <source>
        <dbReference type="HAMAP-Rule" id="MF_01440"/>
    </source>
</evidence>
<sequence>MSFMTTVRPASSGHTEKRINVIQGTTQVTSDPAVVLTTVLGSCVAACLFDGLAGVGGMNHFLLSEPRGGDLAFGEQSERYGAYAMELLINEMLKAGASRSRIKAHLYGGANMRAGMQEIGSANSKFAINFLARDGIPLTFSNLGGNAARRVDFRAVKGQARCRVLAEEVPVETRPIITQAASVGDVELF</sequence>
<protein>
    <recommendedName>
        <fullName evidence="3">Probable chemoreceptor glutamine deamidase CheD</fullName>
        <ecNumber evidence="3">3.5.1.44</ecNumber>
    </recommendedName>
</protein>
<dbReference type="InterPro" id="IPR038592">
    <property type="entry name" value="CheD-like_sf"/>
</dbReference>
<reference evidence="4 5" key="1">
    <citation type="submission" date="2020-08" db="EMBL/GenBank/DDBJ databases">
        <title>Genomic Encyclopedia of Type Strains, Phase IV (KMG-IV): sequencing the most valuable type-strain genomes for metagenomic binning, comparative biology and taxonomic classification.</title>
        <authorList>
            <person name="Goeker M."/>
        </authorList>
    </citation>
    <scope>NUCLEOTIDE SEQUENCE [LARGE SCALE GENOMIC DNA]</scope>
    <source>
        <strain evidence="4 5">DSM 7465</strain>
    </source>
</reference>
<keyword evidence="1 3" id="KW-0145">Chemotaxis</keyword>
<evidence type="ECO:0000313" key="5">
    <source>
        <dbReference type="Proteomes" id="UP000575068"/>
    </source>
</evidence>
<comment type="function">
    <text evidence="3">Probably deamidates glutamine residues to glutamate on methyl-accepting chemotaxis receptors (MCPs), playing an important role in chemotaxis.</text>
</comment>
<evidence type="ECO:0000313" key="4">
    <source>
        <dbReference type="EMBL" id="MBB4642138.1"/>
    </source>
</evidence>
<organism evidence="4 5">
    <name type="scientific">Rhizorhapis suberifaciens</name>
    <name type="common">corky root of lettuce</name>
    <dbReference type="NCBI Taxonomy" id="13656"/>
    <lineage>
        <taxon>Bacteria</taxon>
        <taxon>Pseudomonadati</taxon>
        <taxon>Pseudomonadota</taxon>
        <taxon>Alphaproteobacteria</taxon>
        <taxon>Sphingomonadales</taxon>
        <taxon>Sphingomonadaceae</taxon>
        <taxon>Rhizorhapis</taxon>
    </lineage>
</organism>
<dbReference type="InterPro" id="IPR005659">
    <property type="entry name" value="Chemorcpt_Glu_NH3ase_CheD"/>
</dbReference>
<evidence type="ECO:0000256" key="2">
    <source>
        <dbReference type="ARBA" id="ARBA00022801"/>
    </source>
</evidence>
<dbReference type="GO" id="GO:0050568">
    <property type="term" value="F:protein-glutamine glutaminase activity"/>
    <property type="evidence" value="ECO:0007669"/>
    <property type="project" value="UniProtKB-UniRule"/>
</dbReference>
<dbReference type="GO" id="GO:0006935">
    <property type="term" value="P:chemotaxis"/>
    <property type="evidence" value="ECO:0007669"/>
    <property type="project" value="UniProtKB-UniRule"/>
</dbReference>
<dbReference type="CDD" id="cd16352">
    <property type="entry name" value="CheD"/>
    <property type="match status" value="1"/>
</dbReference>